<evidence type="ECO:0000256" key="1">
    <source>
        <dbReference type="SAM" id="MobiDB-lite"/>
    </source>
</evidence>
<comment type="caution">
    <text evidence="3">The sequence shown here is derived from an EMBL/GenBank/DDBJ whole genome shotgun (WGS) entry which is preliminary data.</text>
</comment>
<accession>A0ABM9BAD9</accession>
<keyword evidence="2" id="KW-1133">Transmembrane helix</keyword>
<evidence type="ECO:0000313" key="3">
    <source>
        <dbReference type="EMBL" id="CAH1055765.1"/>
    </source>
</evidence>
<evidence type="ECO:0000256" key="2">
    <source>
        <dbReference type="SAM" id="Phobius"/>
    </source>
</evidence>
<keyword evidence="4" id="KW-1185">Reference proteome</keyword>
<evidence type="ECO:0008006" key="5">
    <source>
        <dbReference type="Google" id="ProtNLM"/>
    </source>
</evidence>
<dbReference type="Proteomes" id="UP000838749">
    <property type="component" value="Unassembled WGS sequence"/>
</dbReference>
<reference evidence="3" key="1">
    <citation type="submission" date="2021-12" db="EMBL/GenBank/DDBJ databases">
        <authorList>
            <person name="Criscuolo A."/>
        </authorList>
    </citation>
    <scope>NUCLEOTIDE SEQUENCE</scope>
    <source>
        <strain evidence="3">CIP111894</strain>
    </source>
</reference>
<evidence type="ECO:0000313" key="4">
    <source>
        <dbReference type="Proteomes" id="UP000838749"/>
    </source>
</evidence>
<organism evidence="3 4">
    <name type="scientific">Paenibacillus pseudetheri</name>
    <dbReference type="NCBI Taxonomy" id="2897682"/>
    <lineage>
        <taxon>Bacteria</taxon>
        <taxon>Bacillati</taxon>
        <taxon>Bacillota</taxon>
        <taxon>Bacilli</taxon>
        <taxon>Bacillales</taxon>
        <taxon>Paenibacillaceae</taxon>
        <taxon>Paenibacillus</taxon>
    </lineage>
</organism>
<proteinExistence type="predicted"/>
<feature type="transmembrane region" description="Helical" evidence="2">
    <location>
        <begin position="114"/>
        <end position="136"/>
    </location>
</feature>
<dbReference type="PANTHER" id="PTHR40040">
    <property type="entry name" value="SMALL HYDROPHOBIC PROTEIN-RELATED"/>
    <property type="match status" value="1"/>
</dbReference>
<dbReference type="PANTHER" id="PTHR40040:SF1">
    <property type="entry name" value="MEMBRANE PROTEIN"/>
    <property type="match status" value="1"/>
</dbReference>
<gene>
    <name evidence="3" type="ORF">PAECIP111894_01917</name>
</gene>
<dbReference type="RefSeq" id="WP_234533252.1">
    <property type="nucleotide sequence ID" value="NZ_CAKMAB010000008.1"/>
</dbReference>
<name>A0ABM9BAD9_9BACL</name>
<dbReference type="InterPro" id="IPR055338">
    <property type="entry name" value="YqfX-like"/>
</dbReference>
<keyword evidence="2" id="KW-0472">Membrane</keyword>
<feature type="transmembrane region" description="Helical" evidence="2">
    <location>
        <begin position="81"/>
        <end position="108"/>
    </location>
</feature>
<feature type="region of interest" description="Disordered" evidence="1">
    <location>
        <begin position="1"/>
        <end position="39"/>
    </location>
</feature>
<dbReference type="EMBL" id="CAKMAB010000008">
    <property type="protein sequence ID" value="CAH1055765.1"/>
    <property type="molecule type" value="Genomic_DNA"/>
</dbReference>
<protein>
    <recommendedName>
        <fullName evidence="5">DUF4190 domain-containing protein</fullName>
    </recommendedName>
</protein>
<keyword evidence="2" id="KW-0812">Transmembrane</keyword>
<feature type="compositionally biased region" description="Basic and acidic residues" evidence="1">
    <location>
        <begin position="26"/>
        <end position="39"/>
    </location>
</feature>
<sequence>MDKEKEHDSSSSNGQSGPRKVILRPRRVDYPRRDREHQEEYAAEVTPVLMPVRDTTPRVASETKENKEEYSGSKAMGYTGLAMGIASLFLWSIILGPLSVVIGYFAYAKEQKTLGAWAMGLGIVSTLSYFVMIPFAR</sequence>